<sequence>MRKLFFVFCTGAALSANAQADPHFSQYYVYPMWLNPALAGQSEGGIRASALYRNQWRNVSTPYSTIGVSGDMRTNSNLNFGINVLSQTAGTGGYRYTNAQLTIAYSGVRWGADNRHTLAFGLQGGVLARRFDPSKFQGGDQWVPGIGYNPNIATNDPLSNTSVGDFDLGAGVAYFNGATDVKVNPFFGFSAGHLTRPIDPFTGQGSAERLPVRLTVHGGARVQLNDNTDLVPNALYMRQGTAQEIMAGAYIQRKVSESADLMLGANYRVNDAVSPFVGVLFDKLMIGASYDVNTSRLGKMASGANSFEISLTFFGKRNEEPSYFKCPRF</sequence>
<comment type="caution">
    <text evidence="2">The sequence shown here is derived from an EMBL/GenBank/DDBJ whole genome shotgun (WGS) entry which is preliminary data.</text>
</comment>
<keyword evidence="1" id="KW-0732">Signal</keyword>
<feature type="chain" id="PRO_5020372043" evidence="1">
    <location>
        <begin position="21"/>
        <end position="329"/>
    </location>
</feature>
<organism evidence="2 3">
    <name type="scientific">Flaviaesturariibacter aridisoli</name>
    <dbReference type="NCBI Taxonomy" id="2545761"/>
    <lineage>
        <taxon>Bacteria</taxon>
        <taxon>Pseudomonadati</taxon>
        <taxon>Bacteroidota</taxon>
        <taxon>Chitinophagia</taxon>
        <taxon>Chitinophagales</taxon>
        <taxon>Chitinophagaceae</taxon>
        <taxon>Flaviaestuariibacter</taxon>
    </lineage>
</organism>
<dbReference type="OrthoDB" id="1186563at2"/>
<feature type="signal peptide" evidence="1">
    <location>
        <begin position="1"/>
        <end position="20"/>
    </location>
</feature>
<proteinExistence type="predicted"/>
<evidence type="ECO:0000313" key="3">
    <source>
        <dbReference type="Proteomes" id="UP000295164"/>
    </source>
</evidence>
<dbReference type="Pfam" id="PF11751">
    <property type="entry name" value="PorP_SprF"/>
    <property type="match status" value="1"/>
</dbReference>
<dbReference type="Proteomes" id="UP000295164">
    <property type="component" value="Unassembled WGS sequence"/>
</dbReference>
<gene>
    <name evidence="2" type="ORF">E0486_09595</name>
</gene>
<dbReference type="EMBL" id="SKFH01000012">
    <property type="protein sequence ID" value="TCZ71793.1"/>
    <property type="molecule type" value="Genomic_DNA"/>
</dbReference>
<evidence type="ECO:0000256" key="1">
    <source>
        <dbReference type="SAM" id="SignalP"/>
    </source>
</evidence>
<dbReference type="NCBIfam" id="TIGR03519">
    <property type="entry name" value="T9SS_PorP_fam"/>
    <property type="match status" value="1"/>
</dbReference>
<reference evidence="2 3" key="1">
    <citation type="submission" date="2019-03" db="EMBL/GenBank/DDBJ databases">
        <authorList>
            <person name="Kim M.K.M."/>
        </authorList>
    </citation>
    <scope>NUCLEOTIDE SEQUENCE [LARGE SCALE GENOMIC DNA]</scope>
    <source>
        <strain evidence="2 3">17J68-15</strain>
    </source>
</reference>
<dbReference type="SUPFAM" id="SSF56935">
    <property type="entry name" value="Porins"/>
    <property type="match status" value="1"/>
</dbReference>
<accession>A0A4R4E4D0</accession>
<keyword evidence="3" id="KW-1185">Reference proteome</keyword>
<name>A0A4R4E4D0_9BACT</name>
<dbReference type="InterPro" id="IPR019861">
    <property type="entry name" value="PorP/SprF_Bacteroidetes"/>
</dbReference>
<protein>
    <submittedName>
        <fullName evidence="2">Type IX secretion system membrane protein PorP/SprF</fullName>
    </submittedName>
</protein>
<evidence type="ECO:0000313" key="2">
    <source>
        <dbReference type="EMBL" id="TCZ71793.1"/>
    </source>
</evidence>
<dbReference type="AlphaFoldDB" id="A0A4R4E4D0"/>
<dbReference type="RefSeq" id="WP_131851946.1">
    <property type="nucleotide sequence ID" value="NZ_SKFH01000012.1"/>
</dbReference>